<organism evidence="2 3">
    <name type="scientific">Candidatus Flavonifractor intestinigallinarum</name>
    <dbReference type="NCBI Taxonomy" id="2838586"/>
    <lineage>
        <taxon>Bacteria</taxon>
        <taxon>Bacillati</taxon>
        <taxon>Bacillota</taxon>
        <taxon>Clostridia</taxon>
        <taxon>Eubacteriales</taxon>
        <taxon>Oscillospiraceae</taxon>
        <taxon>Flavonifractor</taxon>
    </lineage>
</organism>
<accession>A0A9D2MLY7</accession>
<gene>
    <name evidence="2" type="ORF">H9712_03165</name>
</gene>
<dbReference type="NCBIfam" id="TIGR02888">
    <property type="entry name" value="spore_YlmC_YmxH"/>
    <property type="match status" value="1"/>
</dbReference>
<dbReference type="EMBL" id="DWXO01000030">
    <property type="protein sequence ID" value="HJB79964.1"/>
    <property type="molecule type" value="Genomic_DNA"/>
</dbReference>
<feature type="domain" description="PRC-barrel" evidence="1">
    <location>
        <begin position="4"/>
        <end position="79"/>
    </location>
</feature>
<protein>
    <submittedName>
        <fullName evidence="2">YlmC/YmxH family sporulation protein</fullName>
    </submittedName>
</protein>
<sequence>MECRGSELRDKEIINITDGSRIGYVGDVIMDLEEGRVSALVVPGRLRLFGLLGREPDTVFPWGAVRRFGADTILVEGTQVRQRERRERV</sequence>
<dbReference type="InterPro" id="IPR014238">
    <property type="entry name" value="Spore_YlmC/YmxH"/>
</dbReference>
<dbReference type="AlphaFoldDB" id="A0A9D2MLY7"/>
<reference evidence="2" key="1">
    <citation type="journal article" date="2021" name="PeerJ">
        <title>Extensive microbial diversity within the chicken gut microbiome revealed by metagenomics and culture.</title>
        <authorList>
            <person name="Gilroy R."/>
            <person name="Ravi A."/>
            <person name="Getino M."/>
            <person name="Pursley I."/>
            <person name="Horton D.L."/>
            <person name="Alikhan N.F."/>
            <person name="Baker D."/>
            <person name="Gharbi K."/>
            <person name="Hall N."/>
            <person name="Watson M."/>
            <person name="Adriaenssens E.M."/>
            <person name="Foster-Nyarko E."/>
            <person name="Jarju S."/>
            <person name="Secka A."/>
            <person name="Antonio M."/>
            <person name="Oren A."/>
            <person name="Chaudhuri R.R."/>
            <person name="La Ragione R."/>
            <person name="Hildebrand F."/>
            <person name="Pallen M.J."/>
        </authorList>
    </citation>
    <scope>NUCLEOTIDE SEQUENCE</scope>
    <source>
        <strain evidence="2">CHK192-8294</strain>
    </source>
</reference>
<proteinExistence type="predicted"/>
<dbReference type="SUPFAM" id="SSF50346">
    <property type="entry name" value="PRC-barrel domain"/>
    <property type="match status" value="1"/>
</dbReference>
<dbReference type="Gene3D" id="2.30.30.240">
    <property type="entry name" value="PRC-barrel domain"/>
    <property type="match status" value="1"/>
</dbReference>
<dbReference type="InterPro" id="IPR027275">
    <property type="entry name" value="PRC-brl_dom"/>
</dbReference>
<name>A0A9D2MLY7_9FIRM</name>
<evidence type="ECO:0000313" key="3">
    <source>
        <dbReference type="Proteomes" id="UP000823921"/>
    </source>
</evidence>
<dbReference type="Proteomes" id="UP000823921">
    <property type="component" value="Unassembled WGS sequence"/>
</dbReference>
<dbReference type="PANTHER" id="PTHR40061">
    <property type="entry name" value="SPORULATION PROTEIN YLMC-RELATED"/>
    <property type="match status" value="1"/>
</dbReference>
<evidence type="ECO:0000313" key="2">
    <source>
        <dbReference type="EMBL" id="HJB79964.1"/>
    </source>
</evidence>
<comment type="caution">
    <text evidence="2">The sequence shown here is derived from an EMBL/GenBank/DDBJ whole genome shotgun (WGS) entry which is preliminary data.</text>
</comment>
<reference evidence="2" key="2">
    <citation type="submission" date="2021-04" db="EMBL/GenBank/DDBJ databases">
        <authorList>
            <person name="Gilroy R."/>
        </authorList>
    </citation>
    <scope>NUCLEOTIDE SEQUENCE</scope>
    <source>
        <strain evidence="2">CHK192-8294</strain>
    </source>
</reference>
<evidence type="ECO:0000259" key="1">
    <source>
        <dbReference type="Pfam" id="PF05239"/>
    </source>
</evidence>
<dbReference type="PANTHER" id="PTHR40061:SF1">
    <property type="entry name" value="SPORULATION PROTEIN YLMC-RELATED"/>
    <property type="match status" value="1"/>
</dbReference>
<dbReference type="InterPro" id="IPR011033">
    <property type="entry name" value="PRC_barrel-like_sf"/>
</dbReference>
<dbReference type="Pfam" id="PF05239">
    <property type="entry name" value="PRC"/>
    <property type="match status" value="1"/>
</dbReference>